<proteinExistence type="predicted"/>
<dbReference type="SUPFAM" id="SSF49401">
    <property type="entry name" value="Bacterial adhesins"/>
    <property type="match status" value="1"/>
</dbReference>
<reference evidence="3" key="1">
    <citation type="submission" date="2014-06" db="EMBL/GenBank/DDBJ databases">
        <authorList>
            <person name="Urmite Genomes Urmite Genomes"/>
        </authorList>
    </citation>
    <scope>NUCLEOTIDE SEQUENCE</scope>
</reference>
<feature type="signal peptide" evidence="1">
    <location>
        <begin position="1"/>
        <end position="27"/>
    </location>
</feature>
<dbReference type="GO" id="GO:0009289">
    <property type="term" value="C:pilus"/>
    <property type="evidence" value="ECO:0007669"/>
    <property type="project" value="InterPro"/>
</dbReference>
<evidence type="ECO:0000256" key="1">
    <source>
        <dbReference type="SAM" id="SignalP"/>
    </source>
</evidence>
<dbReference type="PATRIC" id="fig|545.12.peg.3074"/>
<organism evidence="3">
    <name type="scientific">Citrobacter koseri</name>
    <name type="common">Citrobacter diversus</name>
    <dbReference type="NCBI Taxonomy" id="545"/>
    <lineage>
        <taxon>Bacteria</taxon>
        <taxon>Pseudomonadati</taxon>
        <taxon>Pseudomonadota</taxon>
        <taxon>Gammaproteobacteria</taxon>
        <taxon>Enterobacterales</taxon>
        <taxon>Enterobacteriaceae</taxon>
        <taxon>Citrobacter</taxon>
    </lineage>
</organism>
<dbReference type="InterPro" id="IPR036937">
    <property type="entry name" value="Adhesion_dom_fimbrial_sf"/>
</dbReference>
<evidence type="ECO:0000259" key="2">
    <source>
        <dbReference type="Pfam" id="PF00419"/>
    </source>
</evidence>
<name>A0A078LL72_CITKO</name>
<dbReference type="RefSeq" id="WP_071257592.1">
    <property type="nucleotide sequence ID" value="NZ_AP025640.1"/>
</dbReference>
<accession>A0A078LL72</accession>
<feature type="domain" description="Fimbrial-type adhesion" evidence="2">
    <location>
        <begin position="35"/>
        <end position="209"/>
    </location>
</feature>
<dbReference type="AlphaFoldDB" id="A0A078LL72"/>
<gene>
    <name evidence="3" type="ORF">BN1086_03070</name>
</gene>
<keyword evidence="1" id="KW-0732">Signal</keyword>
<dbReference type="Pfam" id="PF00419">
    <property type="entry name" value="Fimbrial"/>
    <property type="match status" value="1"/>
</dbReference>
<dbReference type="PANTHER" id="PTHR33420:SF33">
    <property type="entry name" value="MINOR FIMBRIAL SUBUNIT"/>
    <property type="match status" value="1"/>
</dbReference>
<feature type="chain" id="PRO_5044052524" evidence="1">
    <location>
        <begin position="28"/>
        <end position="210"/>
    </location>
</feature>
<dbReference type="InterPro" id="IPR008966">
    <property type="entry name" value="Adhesion_dom_sf"/>
</dbReference>
<sequence length="210" mass="22041">MTLKSNKYLRSLPVAMLALAVCSSVHADNGDSIDITFRANIRDTTCDMTINDSDSSSTIIIGADGKVSLGDIIKYQTSEAASGPTMAQFALKIKNCPESVTGIKASISGTTSGYDSGTPKTILLPGTGETGPTGVGLKFSRVSAPTSYFAIFANETETSDNDAEVIKWSPAEIDSKQVDLVARLVTTRISGTTPAVGAFQATATFNFSYE</sequence>
<dbReference type="InterPro" id="IPR050263">
    <property type="entry name" value="Bact_Fimbrial_Adh_Pro"/>
</dbReference>
<protein>
    <submittedName>
        <fullName evidence="3">Fimbrial protein</fullName>
    </submittedName>
</protein>
<dbReference type="GO" id="GO:0043709">
    <property type="term" value="P:cell adhesion involved in single-species biofilm formation"/>
    <property type="evidence" value="ECO:0007669"/>
    <property type="project" value="TreeGrafter"/>
</dbReference>
<dbReference type="EMBL" id="LK931336">
    <property type="protein sequence ID" value="CDZ84884.1"/>
    <property type="molecule type" value="Genomic_DNA"/>
</dbReference>
<evidence type="ECO:0000313" key="3">
    <source>
        <dbReference type="EMBL" id="CDZ84884.1"/>
    </source>
</evidence>
<dbReference type="InterPro" id="IPR000259">
    <property type="entry name" value="Adhesion_dom_fimbrial"/>
</dbReference>
<dbReference type="PANTHER" id="PTHR33420">
    <property type="entry name" value="FIMBRIAL SUBUNIT ELFA-RELATED"/>
    <property type="match status" value="1"/>
</dbReference>
<dbReference type="Gene3D" id="2.60.40.1090">
    <property type="entry name" value="Fimbrial-type adhesion domain"/>
    <property type="match status" value="1"/>
</dbReference>